<dbReference type="Proteomes" id="UP000184603">
    <property type="component" value="Unassembled WGS sequence"/>
</dbReference>
<name>A0A1M7Y7H6_9BACT</name>
<sequence>MLLFSSFSAQAAQSQKMMTISLPESVLAEAITATLPLEYTATSKSLQGNLRIINISDLQLLDKQLACRLHLAGDHLKIVTELAGNKIQLNVGEIELDFQTKAALRFDRQKQTLYVTPMIEKVNASKDAGGGEIGNAVIQLLHGNEFPIKLEDLDPLVTRTGSKTLTIATKIADIRSQKEWLQIFLDSQISARPQ</sequence>
<accession>A0A1M7Y7H6</accession>
<dbReference type="EMBL" id="FRFE01000010">
    <property type="protein sequence ID" value="SHO48597.1"/>
    <property type="molecule type" value="Genomic_DNA"/>
</dbReference>
<keyword evidence="2" id="KW-1185">Reference proteome</keyword>
<dbReference type="AlphaFoldDB" id="A0A1M7Y7H6"/>
<gene>
    <name evidence="1" type="ORF">SAMN02745220_02390</name>
</gene>
<protein>
    <submittedName>
        <fullName evidence="1">Uncharacterized protein</fullName>
    </submittedName>
</protein>
<evidence type="ECO:0000313" key="1">
    <source>
        <dbReference type="EMBL" id="SHO48597.1"/>
    </source>
</evidence>
<proteinExistence type="predicted"/>
<reference evidence="1 2" key="1">
    <citation type="submission" date="2016-12" db="EMBL/GenBank/DDBJ databases">
        <authorList>
            <person name="Song W.-J."/>
            <person name="Kurnit D.M."/>
        </authorList>
    </citation>
    <scope>NUCLEOTIDE SEQUENCE [LARGE SCALE GENOMIC DNA]</scope>
    <source>
        <strain evidence="1 2">DSM 18488</strain>
    </source>
</reference>
<organism evidence="1 2">
    <name type="scientific">Desulfopila aestuarii DSM 18488</name>
    <dbReference type="NCBI Taxonomy" id="1121416"/>
    <lineage>
        <taxon>Bacteria</taxon>
        <taxon>Pseudomonadati</taxon>
        <taxon>Thermodesulfobacteriota</taxon>
        <taxon>Desulfobulbia</taxon>
        <taxon>Desulfobulbales</taxon>
        <taxon>Desulfocapsaceae</taxon>
        <taxon>Desulfopila</taxon>
    </lineage>
</organism>
<evidence type="ECO:0000313" key="2">
    <source>
        <dbReference type="Proteomes" id="UP000184603"/>
    </source>
</evidence>